<protein>
    <recommendedName>
        <fullName evidence="5">Pathogenesis-related protein 5</fullName>
    </recommendedName>
</protein>
<dbReference type="PRINTS" id="PR00347">
    <property type="entry name" value="THAUMATIN"/>
</dbReference>
<dbReference type="PROSITE" id="PS51367">
    <property type="entry name" value="THAUMATIN_2"/>
    <property type="match status" value="1"/>
</dbReference>
<dbReference type="SUPFAM" id="SSF49870">
    <property type="entry name" value="Osmotin, thaumatin-like protein"/>
    <property type="match status" value="1"/>
</dbReference>
<dbReference type="Pfam" id="PF00314">
    <property type="entry name" value="Thaumatin"/>
    <property type="match status" value="1"/>
</dbReference>
<evidence type="ECO:0000256" key="1">
    <source>
        <dbReference type="SAM" id="MobiDB-lite"/>
    </source>
</evidence>
<evidence type="ECO:0000313" key="3">
    <source>
        <dbReference type="EMBL" id="CAE6536472.1"/>
    </source>
</evidence>
<evidence type="ECO:0000313" key="4">
    <source>
        <dbReference type="Proteomes" id="UP000663843"/>
    </source>
</evidence>
<dbReference type="CDD" id="cd09219">
    <property type="entry name" value="TLP-F"/>
    <property type="match status" value="1"/>
</dbReference>
<dbReference type="Gene3D" id="2.60.110.10">
    <property type="entry name" value="Thaumatin"/>
    <property type="match status" value="1"/>
</dbReference>
<evidence type="ECO:0000256" key="2">
    <source>
        <dbReference type="SAM" id="SignalP"/>
    </source>
</evidence>
<organism evidence="3 4">
    <name type="scientific">Rhizoctonia solani</name>
    <dbReference type="NCBI Taxonomy" id="456999"/>
    <lineage>
        <taxon>Eukaryota</taxon>
        <taxon>Fungi</taxon>
        <taxon>Dikarya</taxon>
        <taxon>Basidiomycota</taxon>
        <taxon>Agaricomycotina</taxon>
        <taxon>Agaricomycetes</taxon>
        <taxon>Cantharellales</taxon>
        <taxon>Ceratobasidiaceae</taxon>
        <taxon>Rhizoctonia</taxon>
    </lineage>
</organism>
<name>A0A8H3DNU7_9AGAM</name>
<evidence type="ECO:0008006" key="5">
    <source>
        <dbReference type="Google" id="ProtNLM"/>
    </source>
</evidence>
<dbReference type="InterPro" id="IPR001938">
    <property type="entry name" value="Thaumatin"/>
</dbReference>
<dbReference type="AlphaFoldDB" id="A0A8H3DNU7"/>
<dbReference type="EMBL" id="CAJMWT010009002">
    <property type="protein sequence ID" value="CAE6536472.1"/>
    <property type="molecule type" value="Genomic_DNA"/>
</dbReference>
<proteinExistence type="predicted"/>
<feature type="signal peptide" evidence="2">
    <location>
        <begin position="1"/>
        <end position="16"/>
    </location>
</feature>
<comment type="caution">
    <text evidence="3">The sequence shown here is derived from an EMBL/GenBank/DDBJ whole genome shotgun (WGS) entry which is preliminary data.</text>
</comment>
<feature type="chain" id="PRO_5034059397" description="Pathogenesis-related protein 5" evidence="2">
    <location>
        <begin position="17"/>
        <end position="686"/>
    </location>
</feature>
<keyword evidence="2" id="KW-0732">Signal</keyword>
<feature type="compositionally biased region" description="Polar residues" evidence="1">
    <location>
        <begin position="399"/>
        <end position="420"/>
    </location>
</feature>
<sequence length="686" mass="75343">MMKSTVLLAFVGSALGRTFTVYNACPFTIWPAVFTDLNVGSAVPSVETGWEAAAYTKRTFTVPDNWKAGRIWGRRNCNFSTNPGPNSCLTGGCNGGLLCDSHTGTGVPPASVAEWTLSASDGLDWYDVSLVDGYNLPMSITNNVGCEVASCAVDLGPDCPAALKGPYDSSGFPVGCKSACFANLDGNQADSGNCCSGSHNTPATCPPSGVQYYSYFKDRCPRSYVYAYDESSGTALWTCPASKKADSTISPPSSSPDNTPVEITNLKALGSYNWIEDEIPTIAIPGRPAVWKDQSLPIRLREDLGAPFFDENIARNIGFLLETDLLAIEVSQAGDPEFDLSKENIDIVTNRNSLPKLIKFAISGGRYGGKYTDQFRIDAQLAPNGRTVILTRYEIPRRNQQTHGAGQLEQKSNGPQQSTDSKPDNGRAQHKPFIGFDHIFERMCTEELASIHATDSSGSDVSLRPVGYHRIVRYDLLGLRLLVRSRVDCMQSPLRPQLDLPEAEVDSLSKALEKTNLEPEPEPSKASAPLVQGEDSQVRYVKFGEHVPQDLLMDIKLAPNGKVNWYSDASTTVSSKLIKRHRNNVYPQCFLSQTPSLRVATRATVQGQDFVAQLKTYDTNSLTTEHERQAQKFRNLISVLKQMRQSLQMHGSDFPLAFVWTQRGDMTVHHIEEKTKYLSDKGLGKF</sequence>
<feature type="region of interest" description="Disordered" evidence="1">
    <location>
        <begin position="399"/>
        <end position="431"/>
    </location>
</feature>
<dbReference type="InterPro" id="IPR037176">
    <property type="entry name" value="Osmotin/thaumatin-like_sf"/>
</dbReference>
<reference evidence="3" key="1">
    <citation type="submission" date="2021-01" db="EMBL/GenBank/DDBJ databases">
        <authorList>
            <person name="Kaushik A."/>
        </authorList>
    </citation>
    <scope>NUCLEOTIDE SEQUENCE</scope>
    <source>
        <strain evidence="3">AG2-2IIIB</strain>
    </source>
</reference>
<dbReference type="Proteomes" id="UP000663843">
    <property type="component" value="Unassembled WGS sequence"/>
</dbReference>
<dbReference type="SMART" id="SM00205">
    <property type="entry name" value="THN"/>
    <property type="match status" value="1"/>
</dbReference>
<accession>A0A8H3DNU7</accession>
<dbReference type="PANTHER" id="PTHR31048">
    <property type="entry name" value="OS03G0233200 PROTEIN"/>
    <property type="match status" value="1"/>
</dbReference>
<gene>
    <name evidence="3" type="ORF">RDB_LOCUS187311</name>
</gene>